<protein>
    <submittedName>
        <fullName evidence="1">Uncharacterized protein</fullName>
    </submittedName>
</protein>
<name>A0A8B6D4Z8_MYTGA</name>
<evidence type="ECO:0000313" key="1">
    <source>
        <dbReference type="EMBL" id="VDI13832.1"/>
    </source>
</evidence>
<dbReference type="Proteomes" id="UP000596742">
    <property type="component" value="Unassembled WGS sequence"/>
</dbReference>
<comment type="caution">
    <text evidence="1">The sequence shown here is derived from an EMBL/GenBank/DDBJ whole genome shotgun (WGS) entry which is preliminary data.</text>
</comment>
<gene>
    <name evidence="1" type="ORF">MGAL_10B048976</name>
</gene>
<organism evidence="1 2">
    <name type="scientific">Mytilus galloprovincialis</name>
    <name type="common">Mediterranean mussel</name>
    <dbReference type="NCBI Taxonomy" id="29158"/>
    <lineage>
        <taxon>Eukaryota</taxon>
        <taxon>Metazoa</taxon>
        <taxon>Spiralia</taxon>
        <taxon>Lophotrochozoa</taxon>
        <taxon>Mollusca</taxon>
        <taxon>Bivalvia</taxon>
        <taxon>Autobranchia</taxon>
        <taxon>Pteriomorphia</taxon>
        <taxon>Mytilida</taxon>
        <taxon>Mytiloidea</taxon>
        <taxon>Mytilidae</taxon>
        <taxon>Mytilinae</taxon>
        <taxon>Mytilus</taxon>
    </lineage>
</organism>
<proteinExistence type="predicted"/>
<accession>A0A8B6D4Z8</accession>
<evidence type="ECO:0000313" key="2">
    <source>
        <dbReference type="Proteomes" id="UP000596742"/>
    </source>
</evidence>
<dbReference type="AlphaFoldDB" id="A0A8B6D4Z8"/>
<dbReference type="EMBL" id="UYJE01002803">
    <property type="protein sequence ID" value="VDI13832.1"/>
    <property type="molecule type" value="Genomic_DNA"/>
</dbReference>
<reference evidence="1" key="1">
    <citation type="submission" date="2018-11" db="EMBL/GenBank/DDBJ databases">
        <authorList>
            <person name="Alioto T."/>
            <person name="Alioto T."/>
        </authorList>
    </citation>
    <scope>NUCLEOTIDE SEQUENCE</scope>
</reference>
<keyword evidence="2" id="KW-1185">Reference proteome</keyword>
<sequence length="217" mass="24446">MDVDASVRDNCDKISENGCGLQIDVVKETAPLVAESFQDLKDGRQIRTITDELELQERNPKTKGEYQWTKSMKSGTFDEQNTLSKLQEQYHGVHEKETETSEEEIKTTMLLKSNLPVDISSKAKNSEVWNFINDRTKMPNTCKGKQLCTHGLNQELSWDETVRGIMVPDINTIKDSEENTRFGGSLEKIKTEICNADQEMAKSSAVIHTIKTGSVNS</sequence>